<evidence type="ECO:0000256" key="3">
    <source>
        <dbReference type="ARBA" id="ARBA00023163"/>
    </source>
</evidence>
<dbReference type="GeneID" id="30033146"/>
<proteinExistence type="predicted"/>
<feature type="region of interest" description="Disordered" evidence="5">
    <location>
        <begin position="40"/>
        <end position="95"/>
    </location>
</feature>
<evidence type="ECO:0000313" key="6">
    <source>
        <dbReference type="EMBL" id="ANB13074.1"/>
    </source>
</evidence>
<dbReference type="EMBL" id="CP014501">
    <property type="protein sequence ID" value="ANB13074.1"/>
    <property type="molecule type" value="Genomic_DNA"/>
</dbReference>
<dbReference type="OrthoDB" id="3477330at2759"/>
<protein>
    <submittedName>
        <fullName evidence="6">Arg81p</fullName>
    </submittedName>
</protein>
<dbReference type="Proteomes" id="UP000189580">
    <property type="component" value="Chromosome a"/>
</dbReference>
<feature type="compositionally biased region" description="Polar residues" evidence="5">
    <location>
        <begin position="73"/>
        <end position="86"/>
    </location>
</feature>
<accession>A0A167DMJ7</accession>
<evidence type="ECO:0000256" key="1">
    <source>
        <dbReference type="ARBA" id="ARBA00023015"/>
    </source>
</evidence>
<keyword evidence="7" id="KW-1185">Reference proteome</keyword>
<feature type="compositionally biased region" description="Basic and acidic residues" evidence="5">
    <location>
        <begin position="49"/>
        <end position="68"/>
    </location>
</feature>
<dbReference type="KEGG" id="slb:AWJ20_1353"/>
<gene>
    <name evidence="6" type="primary">ARG81</name>
    <name evidence="6" type="ORF">AWJ20_1353</name>
</gene>
<organism evidence="6 7">
    <name type="scientific">Sugiyamaella lignohabitans</name>
    <dbReference type="NCBI Taxonomy" id="796027"/>
    <lineage>
        <taxon>Eukaryota</taxon>
        <taxon>Fungi</taxon>
        <taxon>Dikarya</taxon>
        <taxon>Ascomycota</taxon>
        <taxon>Saccharomycotina</taxon>
        <taxon>Dipodascomycetes</taxon>
        <taxon>Dipodascales</taxon>
        <taxon>Trichomonascaceae</taxon>
        <taxon>Sugiyamaella</taxon>
    </lineage>
</organism>
<evidence type="ECO:0000256" key="5">
    <source>
        <dbReference type="SAM" id="MobiDB-lite"/>
    </source>
</evidence>
<dbReference type="PANTHER" id="PTHR31069:SF32">
    <property type="entry name" value="ARGININE METABOLISM REGULATION PROTEIN II"/>
    <property type="match status" value="1"/>
</dbReference>
<feature type="region of interest" description="Disordered" evidence="5">
    <location>
        <begin position="283"/>
        <end position="308"/>
    </location>
</feature>
<dbReference type="InterPro" id="IPR050675">
    <property type="entry name" value="OAF3"/>
</dbReference>
<keyword evidence="4" id="KW-0539">Nucleus</keyword>
<evidence type="ECO:0000256" key="2">
    <source>
        <dbReference type="ARBA" id="ARBA00023125"/>
    </source>
</evidence>
<reference evidence="6 7" key="1">
    <citation type="submission" date="2016-02" db="EMBL/GenBank/DDBJ databases">
        <title>Complete genome sequence and transcriptome regulation of the pentose utilising yeast Sugiyamaella lignohabitans.</title>
        <authorList>
            <person name="Bellasio M."/>
            <person name="Peymann A."/>
            <person name="Valli M."/>
            <person name="Sipitzky M."/>
            <person name="Graf A."/>
            <person name="Sauer M."/>
            <person name="Marx H."/>
            <person name="Mattanovich D."/>
        </authorList>
    </citation>
    <scope>NUCLEOTIDE SEQUENCE [LARGE SCALE GENOMIC DNA]</scope>
    <source>
        <strain evidence="6 7">CBS 10342</strain>
    </source>
</reference>
<evidence type="ECO:0000313" key="7">
    <source>
        <dbReference type="Proteomes" id="UP000189580"/>
    </source>
</evidence>
<evidence type="ECO:0000256" key="4">
    <source>
        <dbReference type="ARBA" id="ARBA00023242"/>
    </source>
</evidence>
<dbReference type="AlphaFoldDB" id="A0A167DMJ7"/>
<keyword evidence="2" id="KW-0238">DNA-binding</keyword>
<name>A0A167DMJ7_9ASCO</name>
<dbReference type="InterPro" id="IPR021858">
    <property type="entry name" value="Fun_TF"/>
</dbReference>
<keyword evidence="3" id="KW-0804">Transcription</keyword>
<dbReference type="RefSeq" id="XP_018735551.1">
    <property type="nucleotide sequence ID" value="XM_018878226.1"/>
</dbReference>
<sequence length="824" mass="91363">MIYDTYDEMDSVLAKLHSPSFAGDETVVLGPFGVFEGVKHHRARRGRKRDTLERSASDRAVQRQKLNEADNDVSGQTTGTPQSSHRFSLGHLDSAGSTPVSANNANVNLKLDDDIALLTGTAASLVAAGDAALRKAQSKEEIAELAGSTHIEDSPADSVGDSIAESFSSFTQAQGGEAKAHILPYIPSEKAEYEALHEELSTLLSFPNDDIFTSGYFDIPSNMYDLDGLDGGVTQALGKKEDAGSQVDGEANPHNGGIINAGAANLSLDGNSIEQQLQQLHSTIPNLSNKSNNPNGSSTTGTGNRITTNNSQAPLLFIPLSNGLNHNQGQLKYILPGTPSAALPKGPLFAFSPQAQYLLDYYDQNVIKIMTVVAHPKNPWRTIYLPRAYSAIGDIIGKGQTSAARNALLHALLAVSAFHIQRKFSAESDARQHYLSLGLRLKSEAYKWLSKCLVDDLMTQKYKDVVTAVLSMVTIDVIWGGMADCQIHLAACQSIVRLRHKTRKLTSRKAMILQRISGFLTLLQRATVVDPDSVFGFADDEDEDDRYNDEWMELRLEDLELTPRPKNSVANSTMTSPASQPLYSQSSLSYMRDPSQFQEYWHQYSNVNAQSLSDEFYAKELVSTQSLYGIPDSLIILFHEACKQSRQGLYYRSKNEPFPLSLTYKCKELESALVNWQARYDINKTTNFTGQVKEALNHHTLAFHQALIIYHYRLARDVNPSALRSHVLAVLDHLEKMHQINMTHPEPLIIPLLFPVFMAACETTNSSDMARFNAILDRMTVEGLGTYYTALKVISEVWKRREANVPNAEWWSILREWKANIMLS</sequence>
<feature type="compositionally biased region" description="Low complexity" evidence="5">
    <location>
        <begin position="286"/>
        <end position="308"/>
    </location>
</feature>
<dbReference type="Pfam" id="PF11951">
    <property type="entry name" value="Fungal_trans_2"/>
    <property type="match status" value="1"/>
</dbReference>
<keyword evidence="1" id="KW-0805">Transcription regulation</keyword>
<dbReference type="PANTHER" id="PTHR31069">
    <property type="entry name" value="OLEATE-ACTIVATED TRANSCRIPTION FACTOR 1-RELATED"/>
    <property type="match status" value="1"/>
</dbReference>
<dbReference type="GO" id="GO:0003677">
    <property type="term" value="F:DNA binding"/>
    <property type="evidence" value="ECO:0007669"/>
    <property type="project" value="UniProtKB-KW"/>
</dbReference>